<dbReference type="SUPFAM" id="SSF51735">
    <property type="entry name" value="NAD(P)-binding Rossmann-fold domains"/>
    <property type="match status" value="1"/>
</dbReference>
<evidence type="ECO:0000313" key="3">
    <source>
        <dbReference type="EMBL" id="NYF49915.1"/>
    </source>
</evidence>
<dbReference type="Pfam" id="PF01370">
    <property type="entry name" value="Epimerase"/>
    <property type="match status" value="1"/>
</dbReference>
<organism evidence="3 4">
    <name type="scientific">Tunturiibacter lichenicola</name>
    <dbReference type="NCBI Taxonomy" id="2051959"/>
    <lineage>
        <taxon>Bacteria</taxon>
        <taxon>Pseudomonadati</taxon>
        <taxon>Acidobacteriota</taxon>
        <taxon>Terriglobia</taxon>
        <taxon>Terriglobales</taxon>
        <taxon>Acidobacteriaceae</taxon>
        <taxon>Tunturiibacter</taxon>
    </lineage>
</organism>
<dbReference type="GO" id="GO:0005737">
    <property type="term" value="C:cytoplasm"/>
    <property type="evidence" value="ECO:0007669"/>
    <property type="project" value="TreeGrafter"/>
</dbReference>
<evidence type="ECO:0000256" key="1">
    <source>
        <dbReference type="SAM" id="MobiDB-lite"/>
    </source>
</evidence>
<dbReference type="InterPro" id="IPR036291">
    <property type="entry name" value="NAD(P)-bd_dom_sf"/>
</dbReference>
<dbReference type="InterPro" id="IPR001509">
    <property type="entry name" value="Epimerase_deHydtase"/>
</dbReference>
<evidence type="ECO:0000259" key="2">
    <source>
        <dbReference type="Pfam" id="PF01370"/>
    </source>
</evidence>
<dbReference type="GO" id="GO:0004029">
    <property type="term" value="F:aldehyde dehydrogenase (NAD+) activity"/>
    <property type="evidence" value="ECO:0007669"/>
    <property type="project" value="TreeGrafter"/>
</dbReference>
<dbReference type="CDD" id="cd05262">
    <property type="entry name" value="SDR_a7"/>
    <property type="match status" value="1"/>
</dbReference>
<proteinExistence type="predicted"/>
<dbReference type="PANTHER" id="PTHR48079">
    <property type="entry name" value="PROTEIN YEEZ"/>
    <property type="match status" value="1"/>
</dbReference>
<accession>A0A7Y9NID1</accession>
<gene>
    <name evidence="3" type="ORF">HDF12_000280</name>
</gene>
<sequence>MRLFVTGSTGFIGTELVKELIEVGHQVRGLTRSDAGVEQLKAVGAEVHRGDFQDLDCLRRGAEGMDAVVNLAFNHDDFSKFAQNAKDEIQAIEAMGSVLEPGKLLVITSGVGPSAPGQLRKETDPPADSPAMPRRPEQAAQAVAARGVHAAIVRLPQVHDTRKQGLVTRLIQIAREKGVSAYVGDGANRWAAAPLKDVAHLYRLAVEKTGPGTTTYHALQEEGVSLRDIAETIGKGLQVPVVSIPAEKAVEHFGIFFGHAAAQNMPGSSEWTRKTLGWEPTGPGLIEDLTNRKY</sequence>
<name>A0A7Y9NID1_9BACT</name>
<evidence type="ECO:0000313" key="4">
    <source>
        <dbReference type="Proteomes" id="UP000534186"/>
    </source>
</evidence>
<reference evidence="3 4" key="1">
    <citation type="submission" date="2020-07" db="EMBL/GenBank/DDBJ databases">
        <title>Genomic Encyclopedia of Type Strains, Phase IV (KMG-V): Genome sequencing to study the core and pangenomes of soil and plant-associated prokaryotes.</title>
        <authorList>
            <person name="Whitman W."/>
        </authorList>
    </citation>
    <scope>NUCLEOTIDE SEQUENCE [LARGE SCALE GENOMIC DNA]</scope>
    <source>
        <strain evidence="3 4">M8UP30</strain>
    </source>
</reference>
<dbReference type="AlphaFoldDB" id="A0A7Y9NID1"/>
<feature type="region of interest" description="Disordered" evidence="1">
    <location>
        <begin position="114"/>
        <end position="134"/>
    </location>
</feature>
<comment type="caution">
    <text evidence="3">The sequence shown here is derived from an EMBL/GenBank/DDBJ whole genome shotgun (WGS) entry which is preliminary data.</text>
</comment>
<protein>
    <submittedName>
        <fullName evidence="3">Nucleoside-diphosphate-sugar epimerase</fullName>
    </submittedName>
</protein>
<dbReference type="InterPro" id="IPR051783">
    <property type="entry name" value="NAD(P)-dependent_oxidoreduct"/>
</dbReference>
<feature type="domain" description="NAD-dependent epimerase/dehydratase" evidence="2">
    <location>
        <begin position="4"/>
        <end position="208"/>
    </location>
</feature>
<dbReference type="EMBL" id="JACCCV010000001">
    <property type="protein sequence ID" value="NYF49915.1"/>
    <property type="molecule type" value="Genomic_DNA"/>
</dbReference>
<dbReference type="Gene3D" id="3.40.50.720">
    <property type="entry name" value="NAD(P)-binding Rossmann-like Domain"/>
    <property type="match status" value="1"/>
</dbReference>
<dbReference type="PANTHER" id="PTHR48079:SF6">
    <property type="entry name" value="NAD(P)-BINDING DOMAIN-CONTAINING PROTEIN-RELATED"/>
    <property type="match status" value="1"/>
</dbReference>
<dbReference type="Proteomes" id="UP000534186">
    <property type="component" value="Unassembled WGS sequence"/>
</dbReference>